<dbReference type="Gene3D" id="2.40.70.10">
    <property type="entry name" value="Acid Proteases"/>
    <property type="match status" value="2"/>
</dbReference>
<keyword evidence="3" id="KW-0378">Hydrolase</keyword>
<dbReference type="PRINTS" id="PR00792">
    <property type="entry name" value="PEPSIN"/>
</dbReference>
<dbReference type="PROSITE" id="PS51767">
    <property type="entry name" value="PEPTIDASE_A1"/>
    <property type="match status" value="1"/>
</dbReference>
<dbReference type="PROSITE" id="PS51257">
    <property type="entry name" value="PROKAR_LIPOPROTEIN"/>
    <property type="match status" value="1"/>
</dbReference>
<evidence type="ECO:0000256" key="5">
    <source>
        <dbReference type="SAM" id="SignalP"/>
    </source>
</evidence>
<dbReference type="InterPro" id="IPR001461">
    <property type="entry name" value="Aspartic_peptidase_A1"/>
</dbReference>
<dbReference type="PANTHER" id="PTHR47966:SF51">
    <property type="entry name" value="BETA-SITE APP-CLEAVING ENZYME, ISOFORM A-RELATED"/>
    <property type="match status" value="1"/>
</dbReference>
<dbReference type="GO" id="GO:0008233">
    <property type="term" value="F:peptidase activity"/>
    <property type="evidence" value="ECO:0007669"/>
    <property type="project" value="UniProtKB-KW"/>
</dbReference>
<evidence type="ECO:0000313" key="7">
    <source>
        <dbReference type="EMBL" id="KAH9839408.1"/>
    </source>
</evidence>
<dbReference type="InterPro" id="IPR001969">
    <property type="entry name" value="Aspartic_peptidase_AS"/>
</dbReference>
<gene>
    <name evidence="7" type="ORF">C8Q71DRAFT_704196</name>
</gene>
<sequence>MFRKTALITTITLALLSCATPVERDSATGTSIPFAKRSGLTTEDGVFNHALAIQSTIKTHNKHRQNLINLQHNDPASMNEGSEIRPLRTYNATVGRHERRQKEPTTDEDSDLEWAGTISIGTPAQKFLIDFDTGSSDLWVPSSSCTSSVCTSKDRYTASSSSTSAMKSGNFTIYYGDGSTVSGPKYTDTVSVAGITSKAQYFSPVTTLSSSFAGDPIDGILGMAYQKISNLAQPPFINQAKTQGSISSASFGMKLASSGSELYIGGTDTSLYKGAPEFHAVTGSGYWQISGAKTMVNNKPVNTGIQTIIDSGTTIMYGPPTAVQAFYKSIPGSSVYDSQNGYYQFPCNSLPTVAFSWGGKSWTVSTANFNLGKVSSKSSYCVGALAGQNLGLGNNVWLLGDSFMKNVYTVFSFDQNAVGFAALA</sequence>
<name>A0ABQ8KMT3_9APHY</name>
<dbReference type="GeneID" id="72001098"/>
<evidence type="ECO:0000313" key="8">
    <source>
        <dbReference type="Proteomes" id="UP000814176"/>
    </source>
</evidence>
<dbReference type="SUPFAM" id="SSF50630">
    <property type="entry name" value="Acid proteases"/>
    <property type="match status" value="1"/>
</dbReference>
<feature type="signal peptide" evidence="5">
    <location>
        <begin position="1"/>
        <end position="24"/>
    </location>
</feature>
<keyword evidence="5" id="KW-0732">Signal</keyword>
<evidence type="ECO:0000256" key="4">
    <source>
        <dbReference type="SAM" id="MobiDB-lite"/>
    </source>
</evidence>
<keyword evidence="2 3" id="KW-0064">Aspartyl protease</keyword>
<dbReference type="RefSeq" id="XP_047781163.1">
    <property type="nucleotide sequence ID" value="XM_047920366.1"/>
</dbReference>
<feature type="chain" id="PRO_5045710994" evidence="5">
    <location>
        <begin position="25"/>
        <end position="424"/>
    </location>
</feature>
<organism evidence="7 8">
    <name type="scientific">Rhodofomes roseus</name>
    <dbReference type="NCBI Taxonomy" id="34475"/>
    <lineage>
        <taxon>Eukaryota</taxon>
        <taxon>Fungi</taxon>
        <taxon>Dikarya</taxon>
        <taxon>Basidiomycota</taxon>
        <taxon>Agaricomycotina</taxon>
        <taxon>Agaricomycetes</taxon>
        <taxon>Polyporales</taxon>
        <taxon>Rhodofomes</taxon>
    </lineage>
</organism>
<dbReference type="Proteomes" id="UP000814176">
    <property type="component" value="Unassembled WGS sequence"/>
</dbReference>
<dbReference type="PANTHER" id="PTHR47966">
    <property type="entry name" value="BETA-SITE APP-CLEAVING ENZYME, ISOFORM A-RELATED"/>
    <property type="match status" value="1"/>
</dbReference>
<dbReference type="GO" id="GO:0006508">
    <property type="term" value="P:proteolysis"/>
    <property type="evidence" value="ECO:0007669"/>
    <property type="project" value="UniProtKB-KW"/>
</dbReference>
<comment type="caution">
    <text evidence="7">The sequence shown here is derived from an EMBL/GenBank/DDBJ whole genome shotgun (WGS) entry which is preliminary data.</text>
</comment>
<reference evidence="7 8" key="1">
    <citation type="journal article" date="2021" name="Environ. Microbiol.">
        <title>Gene family expansions and transcriptome signatures uncover fungal adaptations to wood decay.</title>
        <authorList>
            <person name="Hage H."/>
            <person name="Miyauchi S."/>
            <person name="Viragh M."/>
            <person name="Drula E."/>
            <person name="Min B."/>
            <person name="Chaduli D."/>
            <person name="Navarro D."/>
            <person name="Favel A."/>
            <person name="Norest M."/>
            <person name="Lesage-Meessen L."/>
            <person name="Balint B."/>
            <person name="Merenyi Z."/>
            <person name="de Eugenio L."/>
            <person name="Morin E."/>
            <person name="Martinez A.T."/>
            <person name="Baldrian P."/>
            <person name="Stursova M."/>
            <person name="Martinez M.J."/>
            <person name="Novotny C."/>
            <person name="Magnuson J.K."/>
            <person name="Spatafora J.W."/>
            <person name="Maurice S."/>
            <person name="Pangilinan J."/>
            <person name="Andreopoulos W."/>
            <person name="LaButti K."/>
            <person name="Hundley H."/>
            <person name="Na H."/>
            <person name="Kuo A."/>
            <person name="Barry K."/>
            <person name="Lipzen A."/>
            <person name="Henrissat B."/>
            <person name="Riley R."/>
            <person name="Ahrendt S."/>
            <person name="Nagy L.G."/>
            <person name="Grigoriev I.V."/>
            <person name="Martin F."/>
            <person name="Rosso M.N."/>
        </authorList>
    </citation>
    <scope>NUCLEOTIDE SEQUENCE [LARGE SCALE GENOMIC DNA]</scope>
    <source>
        <strain evidence="7 8">CIRM-BRFM 1785</strain>
    </source>
</reference>
<feature type="domain" description="Peptidase A1" evidence="6">
    <location>
        <begin position="114"/>
        <end position="421"/>
    </location>
</feature>
<keyword evidence="8" id="KW-1185">Reference proteome</keyword>
<dbReference type="InterPro" id="IPR021109">
    <property type="entry name" value="Peptidase_aspartic_dom_sf"/>
</dbReference>
<feature type="region of interest" description="Disordered" evidence="4">
    <location>
        <begin position="72"/>
        <end position="111"/>
    </location>
</feature>
<comment type="similarity">
    <text evidence="1 3">Belongs to the peptidase A1 family.</text>
</comment>
<dbReference type="InterPro" id="IPR033121">
    <property type="entry name" value="PEPTIDASE_A1"/>
</dbReference>
<dbReference type="Pfam" id="PF00026">
    <property type="entry name" value="Asp"/>
    <property type="match status" value="1"/>
</dbReference>
<keyword evidence="3 7" id="KW-0645">Protease</keyword>
<proteinExistence type="inferred from homology"/>
<dbReference type="EMBL" id="JADCUA010000006">
    <property type="protein sequence ID" value="KAH9839408.1"/>
    <property type="molecule type" value="Genomic_DNA"/>
</dbReference>
<evidence type="ECO:0000259" key="6">
    <source>
        <dbReference type="PROSITE" id="PS51767"/>
    </source>
</evidence>
<accession>A0ABQ8KMT3</accession>
<evidence type="ECO:0000256" key="3">
    <source>
        <dbReference type="RuleBase" id="RU000454"/>
    </source>
</evidence>
<dbReference type="PROSITE" id="PS00141">
    <property type="entry name" value="ASP_PROTEASE"/>
    <property type="match status" value="1"/>
</dbReference>
<dbReference type="InterPro" id="IPR034164">
    <property type="entry name" value="Pepsin-like_dom"/>
</dbReference>
<dbReference type="CDD" id="cd05471">
    <property type="entry name" value="pepsin_like"/>
    <property type="match status" value="1"/>
</dbReference>
<evidence type="ECO:0000256" key="2">
    <source>
        <dbReference type="ARBA" id="ARBA00022750"/>
    </source>
</evidence>
<evidence type="ECO:0000256" key="1">
    <source>
        <dbReference type="ARBA" id="ARBA00007447"/>
    </source>
</evidence>
<protein>
    <submittedName>
        <fullName evidence="7">Acid protease</fullName>
    </submittedName>
</protein>